<comment type="caution">
    <text evidence="1">The sequence shown here is derived from an EMBL/GenBank/DDBJ whole genome shotgun (WGS) entry which is preliminary data.</text>
</comment>
<keyword evidence="2" id="KW-1185">Reference proteome</keyword>
<dbReference type="OrthoDB" id="228379at68525"/>
<dbReference type="STRING" id="83449.BON30_32925"/>
<dbReference type="EMBL" id="MPIN01000010">
    <property type="protein sequence ID" value="OJH36561.1"/>
    <property type="molecule type" value="Genomic_DNA"/>
</dbReference>
<name>A0A1L9B2R4_9BACT</name>
<evidence type="ECO:0000313" key="2">
    <source>
        <dbReference type="Proteomes" id="UP000182229"/>
    </source>
</evidence>
<accession>A0A1L9B2R4</accession>
<protein>
    <submittedName>
        <fullName evidence="1">Uncharacterized protein</fullName>
    </submittedName>
</protein>
<dbReference type="RefSeq" id="WP_071902447.1">
    <property type="nucleotide sequence ID" value="NZ_MPIN01000010.1"/>
</dbReference>
<reference evidence="1 2" key="2">
    <citation type="submission" date="2016-12" db="EMBL/GenBank/DDBJ databases">
        <title>Draft Genome Sequence of Cystobacter ferrugineus Strain Cbfe23.</title>
        <authorList>
            <person name="Akbar S."/>
            <person name="Dowd S.E."/>
            <person name="Stevens D.C."/>
        </authorList>
    </citation>
    <scope>NUCLEOTIDE SEQUENCE [LARGE SCALE GENOMIC DNA]</scope>
    <source>
        <strain evidence="1 2">Cbfe23</strain>
    </source>
</reference>
<evidence type="ECO:0000313" key="1">
    <source>
        <dbReference type="EMBL" id="OJH36561.1"/>
    </source>
</evidence>
<organism evidence="1 2">
    <name type="scientific">Cystobacter ferrugineus</name>
    <dbReference type="NCBI Taxonomy" id="83449"/>
    <lineage>
        <taxon>Bacteria</taxon>
        <taxon>Pseudomonadati</taxon>
        <taxon>Myxococcota</taxon>
        <taxon>Myxococcia</taxon>
        <taxon>Myxococcales</taxon>
        <taxon>Cystobacterineae</taxon>
        <taxon>Archangiaceae</taxon>
        <taxon>Cystobacter</taxon>
    </lineage>
</organism>
<sequence>MTTVQSPVLEFPAMLHGSVGAVRRQVGAEGRRWAREYLKTGGFTQPRRMLQVPSGELLEMISAAVFDVIPRPRWRIHMFVDVFMHLNEGVPEEEYPRARETFESFCLSTPWGALYHAVSPPPPQSAERMARRLAALLRFWDVLQGPRYAYREPDTHHTLDDLIAYIYGMTLEAWCPGGAASVREHLALTVERMARATREDCMQAVLRVIPNVVRMNTDLKYREELNDLDFLRERLDALRPEDFESLSSAYRFAVNGPLCAWDRALGRQ</sequence>
<proteinExistence type="predicted"/>
<gene>
    <name evidence="1" type="ORF">BON30_32925</name>
</gene>
<dbReference type="Proteomes" id="UP000182229">
    <property type="component" value="Unassembled WGS sequence"/>
</dbReference>
<reference evidence="2" key="1">
    <citation type="submission" date="2016-11" db="EMBL/GenBank/DDBJ databases">
        <authorList>
            <person name="Shukria A."/>
            <person name="Stevens D.C."/>
        </authorList>
    </citation>
    <scope>NUCLEOTIDE SEQUENCE [LARGE SCALE GENOMIC DNA]</scope>
    <source>
        <strain evidence="2">Cbfe23</strain>
    </source>
</reference>
<dbReference type="AlphaFoldDB" id="A0A1L9B2R4"/>